<keyword evidence="1" id="KW-0813">Transport</keyword>
<reference evidence="3 4" key="1">
    <citation type="submission" date="2019-04" db="EMBL/GenBank/DDBJ databases">
        <title>Sphingobacterium olei sp. nov., isolated from oil-contaminated soil.</title>
        <authorList>
            <person name="Liu B."/>
        </authorList>
    </citation>
    <scope>NUCLEOTIDE SEQUENCE [LARGE SCALE GENOMIC DNA]</scope>
    <source>
        <strain evidence="3 4">HAL-9</strain>
    </source>
</reference>
<dbReference type="PROSITE" id="PS52016">
    <property type="entry name" value="TONB_DEPENDENT_REC_3"/>
    <property type="match status" value="1"/>
</dbReference>
<dbReference type="OrthoDB" id="9768177at2"/>
<dbReference type="InterPro" id="IPR012910">
    <property type="entry name" value="Plug_dom"/>
</dbReference>
<sequence>MKKRTCLGKIFPRRVKGLFLAGIIAMPAVGIAAIEKNNPFAMTVNKLVNVSGKVVDQDGNPVVGATVLVKGTKTGVKTDQNGVFRINLPEGNTIIVVSYVGYKVTEVNMAGQQNVTIKLEVSDNAMDEIVVTGYGTQRRSEIVGSVATISGEELMDIPAPNIAGALRNRIAGVGVSQESGRPGARISLNVRGSSISSNAPRGATSEPLYIIDGITVDADVFDNLDASMVENISILKDASAAIYGAAGAKGVVLVTTKRGKQGKPSISYNGYLGVTDMATKPDLLSAYELGVFLNEGFRTNNSPAGDYFSLQDLEYLKGLNTESWLDQLWQPAVMQRHNVSVSGGGERVTFFVGGGYQNENANYAGMKQDKYTMRSGLTATILEGLKADINFSVDHRVRDSKNGLNATDQAFYGAMLSTPDWIPLTIDGKPVFVDRTGTRNPLGILNSGSYQRNKLQNYRVNANLTYQPKFLKGFTAKFQVSQGGGNTTSSQYNAPYKLYAFEPIGSNNQFYSSQPAENHERDGLAATSASLTTSLARDNSYQGFITLSYANTFGKHSVDAVVGGEQTVSDNEFFSGRWDNQLIPGTDDYWAFDQNRYVLPIGGRTINETTKRSFFGRVGYDFDKKYLVQLVSRLDASSNFASGNRWGLSPSIGFGWVVSQENFFTENVSFVNFLKLKANVGIAGDDRVAERLWQDRYNLDLNNGYMFGENNYGIGLNPAEYPNPFITWEKKRTINFGIESSMFNNKLNIGMEFFQNKVFDGFDRGGNEITPHYAGLLPPIINYRESYNWGSEFTVGYNTKIGPDFNISTNINFGWGNSIVTRVLYAPGDFRVSDLSDGSWMGTKFGVDPNVYNNNNIGYKVVGMFRTQDQVDAFLAENPNYRINGTVPQPGWLMYEDTNGDGTISTLDQTLLFDRTNSAFSSGLTVNLSYKSVSLNTNVFTRFGGKVFIDGNARAKAGVGRNVMSFWKDRWTPDNPMEGTYPRADDPLINSNADFWALNGTTIRINNMTLAYKIPTNVTSRIGMSNARVLLTGNNLWTLVNPFSYKDPYTGNAYDYPTVRTISVGITANL</sequence>
<comment type="similarity">
    <text evidence="1">Belongs to the TonB-dependent receptor family.</text>
</comment>
<organism evidence="3 4">
    <name type="scientific">Sphingobacterium olei</name>
    <dbReference type="NCBI Taxonomy" id="2571155"/>
    <lineage>
        <taxon>Bacteria</taxon>
        <taxon>Pseudomonadati</taxon>
        <taxon>Bacteroidota</taxon>
        <taxon>Sphingobacteriia</taxon>
        <taxon>Sphingobacteriales</taxon>
        <taxon>Sphingobacteriaceae</taxon>
        <taxon>Sphingobacterium</taxon>
    </lineage>
</organism>
<dbReference type="GO" id="GO:0009279">
    <property type="term" value="C:cell outer membrane"/>
    <property type="evidence" value="ECO:0007669"/>
    <property type="project" value="UniProtKB-SubCell"/>
</dbReference>
<dbReference type="SUPFAM" id="SSF49464">
    <property type="entry name" value="Carboxypeptidase regulatory domain-like"/>
    <property type="match status" value="1"/>
</dbReference>
<keyword evidence="4" id="KW-1185">Reference proteome</keyword>
<name>A0A4U0P4A6_9SPHI</name>
<keyword evidence="1" id="KW-0812">Transmembrane</keyword>
<comment type="subcellular location">
    <subcellularLocation>
        <location evidence="1">Cell outer membrane</location>
        <topology evidence="1">Multi-pass membrane protein</topology>
    </subcellularLocation>
</comment>
<proteinExistence type="inferred from homology"/>
<protein>
    <submittedName>
        <fullName evidence="3">SusC/RagA family TonB-linked outer membrane protein</fullName>
    </submittedName>
</protein>
<keyword evidence="1" id="KW-1134">Transmembrane beta strand</keyword>
<dbReference type="RefSeq" id="WP_136900497.1">
    <property type="nucleotide sequence ID" value="NZ_SUME01000002.1"/>
</dbReference>
<feature type="domain" description="TonB-dependent receptor plug" evidence="2">
    <location>
        <begin position="140"/>
        <end position="251"/>
    </location>
</feature>
<dbReference type="Gene3D" id="2.60.40.1120">
    <property type="entry name" value="Carboxypeptidase-like, regulatory domain"/>
    <property type="match status" value="1"/>
</dbReference>
<evidence type="ECO:0000256" key="1">
    <source>
        <dbReference type="PROSITE-ProRule" id="PRU01360"/>
    </source>
</evidence>
<dbReference type="Pfam" id="PF07715">
    <property type="entry name" value="Plug"/>
    <property type="match status" value="1"/>
</dbReference>
<accession>A0A4U0P4A6</accession>
<dbReference type="InterPro" id="IPR008969">
    <property type="entry name" value="CarboxyPept-like_regulatory"/>
</dbReference>
<dbReference type="EMBL" id="SUME01000002">
    <property type="protein sequence ID" value="TJZ62153.1"/>
    <property type="molecule type" value="Genomic_DNA"/>
</dbReference>
<dbReference type="AlphaFoldDB" id="A0A4U0P4A6"/>
<dbReference type="SUPFAM" id="SSF56935">
    <property type="entry name" value="Porins"/>
    <property type="match status" value="1"/>
</dbReference>
<dbReference type="InterPro" id="IPR039426">
    <property type="entry name" value="TonB-dep_rcpt-like"/>
</dbReference>
<evidence type="ECO:0000313" key="4">
    <source>
        <dbReference type="Proteomes" id="UP000306808"/>
    </source>
</evidence>
<dbReference type="Gene3D" id="2.170.130.10">
    <property type="entry name" value="TonB-dependent receptor, plug domain"/>
    <property type="match status" value="1"/>
</dbReference>
<dbReference type="NCBIfam" id="TIGR04056">
    <property type="entry name" value="OMP_RagA_SusC"/>
    <property type="match status" value="1"/>
</dbReference>
<comment type="caution">
    <text evidence="3">The sequence shown here is derived from an EMBL/GenBank/DDBJ whole genome shotgun (WGS) entry which is preliminary data.</text>
</comment>
<gene>
    <name evidence="3" type="ORF">FAZ15_06490</name>
</gene>
<dbReference type="InterPro" id="IPR023997">
    <property type="entry name" value="TonB-dep_OMP_SusC/RagA_CS"/>
</dbReference>
<dbReference type="InterPro" id="IPR023996">
    <property type="entry name" value="TonB-dep_OMP_SusC/RagA"/>
</dbReference>
<dbReference type="Proteomes" id="UP000306808">
    <property type="component" value="Unassembled WGS sequence"/>
</dbReference>
<evidence type="ECO:0000313" key="3">
    <source>
        <dbReference type="EMBL" id="TJZ62153.1"/>
    </source>
</evidence>
<dbReference type="Pfam" id="PF13715">
    <property type="entry name" value="CarbopepD_reg_2"/>
    <property type="match status" value="1"/>
</dbReference>
<evidence type="ECO:0000259" key="2">
    <source>
        <dbReference type="Pfam" id="PF07715"/>
    </source>
</evidence>
<dbReference type="NCBIfam" id="TIGR04057">
    <property type="entry name" value="SusC_RagA_signa"/>
    <property type="match status" value="1"/>
</dbReference>
<keyword evidence="1" id="KW-0998">Cell outer membrane</keyword>
<keyword evidence="1" id="KW-0472">Membrane</keyword>
<dbReference type="InterPro" id="IPR037066">
    <property type="entry name" value="Plug_dom_sf"/>
</dbReference>